<reference evidence="10" key="1">
    <citation type="journal article" date="2022" name="Cell">
        <title>Design, construction, and in vivo augmentation of a complex gut microbiome.</title>
        <authorList>
            <person name="Cheng A.G."/>
            <person name="Ho P.Y."/>
            <person name="Aranda-Diaz A."/>
            <person name="Jain S."/>
            <person name="Yu F.B."/>
            <person name="Meng X."/>
            <person name="Wang M."/>
            <person name="Iakiviak M."/>
            <person name="Nagashima K."/>
            <person name="Zhao A."/>
            <person name="Murugkar P."/>
            <person name="Patil A."/>
            <person name="Atabakhsh K."/>
            <person name="Weakley A."/>
            <person name="Yan J."/>
            <person name="Brumbaugh A.R."/>
            <person name="Higginbottom S."/>
            <person name="Dimas A."/>
            <person name="Shiver A.L."/>
            <person name="Deutschbauer A."/>
            <person name="Neff N."/>
            <person name="Sonnenburg J.L."/>
            <person name="Huang K.C."/>
            <person name="Fischbach M.A."/>
        </authorList>
    </citation>
    <scope>NUCLEOTIDE SEQUENCE</scope>
    <source>
        <strain evidence="10">DSM 19829</strain>
    </source>
</reference>
<dbReference type="PANTHER" id="PTHR11468">
    <property type="entry name" value="GLYCOGEN PHOSPHORYLASE"/>
    <property type="match status" value="1"/>
</dbReference>
<evidence type="ECO:0000256" key="4">
    <source>
        <dbReference type="ARBA" id="ARBA00022676"/>
    </source>
</evidence>
<evidence type="ECO:0000256" key="9">
    <source>
        <dbReference type="RuleBase" id="RU000587"/>
    </source>
</evidence>
<keyword evidence="7 9" id="KW-0119">Carbohydrate metabolism</keyword>
<sequence>MQNKRFDKVQFKKEVKDNVKVLYRKTIDEATPQQVFQAVAYAVKDVIIDNWLNTQETFKKEDPKTVYYMSMEFLMGRALGNNLINLTAYQEVKEALDEMGFDLNVIEDQEPDAALGNGGLGRLAACFLDSLATLGYSAYGCGIRYRYGMFKQEIRDGYQIEVPDNWLKNGNPFELRRPEYAKEVKFGGYVKVEHDPATGRNNFIQEGYQSVMAIPYDMPIVGYGNGVVNTLRIWDAEAIDTFQLDSFDKGDYKKAVEQENLAKNIVEVLYPNDNHYAGKELRLKQQYFFISASIQAAVAKYKKAHSDIHKLYEKVTFQMNDTHPTVAVAELMRILMDEEGLTWEEAWEVTTKTCAYTNHTIMAEALEKWPIELFSRLLPRIYQIIEEINRRFLIEINEKYPGNQEKVKKMAIIYDGQIKMAHMAIVGGYSVNGVARLHTEILEKQELKDFYEMMPEKFNNKTNGITQRRFLLHGNPLLADWVTAHIGKEWITDLSQIKKLELYADDKKAQAEFMNIKYQNKVRLAKYILEHNNIEIDPRSIFDVQVKRLHEYKRQLMNILHVMYLYNKIKEHPDMEFYPRTFIFGAKAAAGYKRAKLTIKLINSVADVINNDASIEGKLKVVFIEDYRVSNAEWIFAAADVSEQISTASKEASGTGNMKFMLNGAPTLGTMDGANVEIVEEVGEENAFIFGLSADEVINFEKNGGYDPNYYFNTDQEIRQVLMSLINGTFSNDTEMFRDIYDSLLNTNSSDRADTYFILADFKSYAQAQEKVEAAYRDEEKWARMAMLNVARSGKFTSDRTIQQYVDDIWHLDRVKVK</sequence>
<accession>A0ABY5VL43</accession>
<comment type="function">
    <text evidence="9">Allosteric enzyme that catalyzes the rate-limiting step in glycogen catabolism, the phosphorolytic cleavage of glycogen to produce glucose-1-phosphate, and plays a central role in maintaining cellular and organismal glucose homeostasis.</text>
</comment>
<keyword evidence="4 9" id="KW-0328">Glycosyltransferase</keyword>
<gene>
    <name evidence="10" type="ORF">NQ502_08880</name>
</gene>
<dbReference type="CDD" id="cd04300">
    <property type="entry name" value="GT35_Glycogen_Phosphorylase"/>
    <property type="match status" value="1"/>
</dbReference>
<dbReference type="SUPFAM" id="SSF53756">
    <property type="entry name" value="UDP-Glycosyltransferase/glycogen phosphorylase"/>
    <property type="match status" value="1"/>
</dbReference>
<keyword evidence="5 9" id="KW-0808">Transferase</keyword>
<comment type="catalytic activity">
    <reaction evidence="1 9">
        <text>[(1-&gt;4)-alpha-D-glucosyl](n) + phosphate = [(1-&gt;4)-alpha-D-glucosyl](n-1) + alpha-D-glucose 1-phosphate</text>
        <dbReference type="Rhea" id="RHEA:41732"/>
        <dbReference type="Rhea" id="RHEA-COMP:9584"/>
        <dbReference type="Rhea" id="RHEA-COMP:9586"/>
        <dbReference type="ChEBI" id="CHEBI:15444"/>
        <dbReference type="ChEBI" id="CHEBI:43474"/>
        <dbReference type="ChEBI" id="CHEBI:58601"/>
        <dbReference type="EC" id="2.4.1.1"/>
    </reaction>
</comment>
<evidence type="ECO:0000256" key="3">
    <source>
        <dbReference type="ARBA" id="ARBA00006047"/>
    </source>
</evidence>
<dbReference type="Proteomes" id="UP001060164">
    <property type="component" value="Chromosome"/>
</dbReference>
<dbReference type="PANTHER" id="PTHR11468:SF3">
    <property type="entry name" value="GLYCOGEN PHOSPHORYLASE, LIVER FORM"/>
    <property type="match status" value="1"/>
</dbReference>
<evidence type="ECO:0000256" key="6">
    <source>
        <dbReference type="ARBA" id="ARBA00022898"/>
    </source>
</evidence>
<evidence type="ECO:0000313" key="11">
    <source>
        <dbReference type="Proteomes" id="UP001060164"/>
    </source>
</evidence>
<dbReference type="InterPro" id="IPR011833">
    <property type="entry name" value="Glycg_phsphrylas"/>
</dbReference>
<dbReference type="PROSITE" id="PS00102">
    <property type="entry name" value="PHOSPHORYLASE"/>
    <property type="match status" value="1"/>
</dbReference>
<evidence type="ECO:0000256" key="5">
    <source>
        <dbReference type="ARBA" id="ARBA00022679"/>
    </source>
</evidence>
<name>A0ABY5VL43_9FIRM</name>
<evidence type="ECO:0000256" key="7">
    <source>
        <dbReference type="ARBA" id="ARBA00023277"/>
    </source>
</evidence>
<dbReference type="RefSeq" id="WP_028528277.1">
    <property type="nucleotide sequence ID" value="NZ_CABLBR010000009.1"/>
</dbReference>
<dbReference type="PIRSF" id="PIRSF000460">
    <property type="entry name" value="Pprylas_GlgP"/>
    <property type="match status" value="1"/>
</dbReference>
<dbReference type="EC" id="2.4.1.1" evidence="9"/>
<dbReference type="EMBL" id="CP102290">
    <property type="protein sequence ID" value="UWP61127.1"/>
    <property type="molecule type" value="Genomic_DNA"/>
</dbReference>
<keyword evidence="11" id="KW-1185">Reference proteome</keyword>
<dbReference type="Pfam" id="PF00343">
    <property type="entry name" value="Phosphorylase"/>
    <property type="match status" value="1"/>
</dbReference>
<dbReference type="Gene3D" id="3.40.50.2000">
    <property type="entry name" value="Glycogen Phosphorylase B"/>
    <property type="match status" value="2"/>
</dbReference>
<evidence type="ECO:0000313" key="10">
    <source>
        <dbReference type="EMBL" id="UWP61127.1"/>
    </source>
</evidence>
<comment type="cofactor">
    <cofactor evidence="2 9">
        <name>pyridoxal 5'-phosphate</name>
        <dbReference type="ChEBI" id="CHEBI:597326"/>
    </cofactor>
</comment>
<protein>
    <recommendedName>
        <fullName evidence="9">Alpha-1,4 glucan phosphorylase</fullName>
        <ecNumber evidence="9">2.4.1.1</ecNumber>
    </recommendedName>
</protein>
<dbReference type="NCBIfam" id="TIGR02093">
    <property type="entry name" value="P_ylase"/>
    <property type="match status" value="1"/>
</dbReference>
<dbReference type="InterPro" id="IPR035090">
    <property type="entry name" value="Pyridoxal_P_attach_site"/>
</dbReference>
<organism evidence="10 11">
    <name type="scientific">Ruminococcus gauvreauii</name>
    <dbReference type="NCBI Taxonomy" id="438033"/>
    <lineage>
        <taxon>Bacteria</taxon>
        <taxon>Bacillati</taxon>
        <taxon>Bacillota</taxon>
        <taxon>Clostridia</taxon>
        <taxon>Eubacteriales</taxon>
        <taxon>Oscillospiraceae</taxon>
        <taxon>Ruminococcus</taxon>
    </lineage>
</organism>
<evidence type="ECO:0000256" key="2">
    <source>
        <dbReference type="ARBA" id="ARBA00001933"/>
    </source>
</evidence>
<dbReference type="InterPro" id="IPR000811">
    <property type="entry name" value="Glyco_trans_35"/>
</dbReference>
<comment type="function">
    <text evidence="8">Phosphorylase is an important allosteric enzyme in carbohydrate metabolism. Enzymes from different sources differ in their regulatory mechanisms and in their natural substrates. However, all known phosphorylases share catalytic and structural properties.</text>
</comment>
<proteinExistence type="inferred from homology"/>
<keyword evidence="6 9" id="KW-0663">Pyridoxal phosphate</keyword>
<comment type="similarity">
    <text evidence="3 9">Belongs to the glycogen phosphorylase family.</text>
</comment>
<evidence type="ECO:0000256" key="8">
    <source>
        <dbReference type="ARBA" id="ARBA00025174"/>
    </source>
</evidence>
<evidence type="ECO:0000256" key="1">
    <source>
        <dbReference type="ARBA" id="ARBA00001275"/>
    </source>
</evidence>